<proteinExistence type="predicted"/>
<evidence type="ECO:0000313" key="2">
    <source>
        <dbReference type="EMBL" id="TWO29781.1"/>
    </source>
</evidence>
<evidence type="ECO:0000313" key="3">
    <source>
        <dbReference type="Proteomes" id="UP000295814"/>
    </source>
</evidence>
<gene>
    <name evidence="2" type="ORF">E1J38_014890</name>
</gene>
<reference evidence="2 3" key="1">
    <citation type="submission" date="2019-07" db="EMBL/GenBank/DDBJ databases">
        <title>Seonamhaeicola sp. W255 draft genome.</title>
        <authorList>
            <person name="Zhang X.-Y."/>
            <person name="Zhang R."/>
            <person name="Zhong Y.-L."/>
            <person name="Du Z.-J."/>
        </authorList>
    </citation>
    <scope>NUCLEOTIDE SEQUENCE [LARGE SCALE GENOMIC DNA]</scope>
    <source>
        <strain evidence="2 3">W255</strain>
    </source>
</reference>
<dbReference type="RefSeq" id="WP_133357626.1">
    <property type="nucleotide sequence ID" value="NZ_SMZJ02000026.1"/>
</dbReference>
<feature type="chain" id="PRO_5022755718" description="Lipoprotein" evidence="1">
    <location>
        <begin position="20"/>
        <end position="189"/>
    </location>
</feature>
<evidence type="ECO:0000256" key="1">
    <source>
        <dbReference type="SAM" id="SignalP"/>
    </source>
</evidence>
<keyword evidence="3" id="KW-1185">Reference proteome</keyword>
<dbReference type="EMBL" id="SMZJ02000026">
    <property type="protein sequence ID" value="TWO29781.1"/>
    <property type="molecule type" value="Genomic_DNA"/>
</dbReference>
<comment type="caution">
    <text evidence="2">The sequence shown here is derived from an EMBL/GenBank/DDBJ whole genome shotgun (WGS) entry which is preliminary data.</text>
</comment>
<dbReference type="Proteomes" id="UP000295814">
    <property type="component" value="Unassembled WGS sequence"/>
</dbReference>
<feature type="signal peptide" evidence="1">
    <location>
        <begin position="1"/>
        <end position="19"/>
    </location>
</feature>
<evidence type="ECO:0008006" key="4">
    <source>
        <dbReference type="Google" id="ProtNLM"/>
    </source>
</evidence>
<accession>A0A562Y5V7</accession>
<dbReference type="PROSITE" id="PS51257">
    <property type="entry name" value="PROKAR_LIPOPROTEIN"/>
    <property type="match status" value="1"/>
</dbReference>
<sequence length="189" mass="22289">MKYLILVLFCLLIQSCSDCTNVYFTENDKTWFTNYNVGDKLIFKSQLNNYDTIFITNKVIKEPKGECNPFVSEFDKDFVRIDYEIKKDTFKLVNDYFVQIAANENLKDASPVIRLLNMEYSNSRNNLPTTKASDLNSDWKNVYTFDKDNCPYSNLNGRFGLTEFQWDKKYGLVSYKNDKGEKWILIKKE</sequence>
<dbReference type="AlphaFoldDB" id="A0A562Y5V7"/>
<keyword evidence="1" id="KW-0732">Signal</keyword>
<name>A0A562Y5V7_9FLAO</name>
<protein>
    <recommendedName>
        <fullName evidence="4">Lipoprotein</fullName>
    </recommendedName>
</protein>
<organism evidence="2 3">
    <name type="scientific">Seonamhaeicola sediminis</name>
    <dbReference type="NCBI Taxonomy" id="2528206"/>
    <lineage>
        <taxon>Bacteria</taxon>
        <taxon>Pseudomonadati</taxon>
        <taxon>Bacteroidota</taxon>
        <taxon>Flavobacteriia</taxon>
        <taxon>Flavobacteriales</taxon>
        <taxon>Flavobacteriaceae</taxon>
    </lineage>
</organism>
<dbReference type="OrthoDB" id="1429200at2"/>